<evidence type="ECO:0000313" key="2">
    <source>
        <dbReference type="EMBL" id="APY23785.1"/>
    </source>
</evidence>
<proteinExistence type="predicted"/>
<dbReference type="EMBL" id="KY363215">
    <property type="protein sequence ID" value="APY23785.1"/>
    <property type="molecule type" value="Genomic_DNA"/>
</dbReference>
<keyword evidence="1" id="KW-1133">Transmembrane helix</keyword>
<feature type="transmembrane region" description="Helical" evidence="1">
    <location>
        <begin position="64"/>
        <end position="83"/>
    </location>
</feature>
<sequence length="138" mass="16056">MGRLLEELKYCGFNFILLLFGYLTFYRPANESREFFQKEYGDKIKLSHFFNESYRNVGMEHISLYIYAIIIFIIAIVIAIIILKLTNQVLYSPFIQILISISLIVMSLYSMVNTYIASILLAAAFIVLVIWAFVNDSR</sequence>
<feature type="transmembrane region" description="Helical" evidence="1">
    <location>
        <begin position="90"/>
        <end position="109"/>
    </location>
</feature>
<dbReference type="RefSeq" id="WP_107389165.1">
    <property type="nucleotide sequence ID" value="NZ_PZDM01000075.1"/>
</dbReference>
<feature type="transmembrane region" description="Helical" evidence="1">
    <location>
        <begin position="12"/>
        <end position="29"/>
    </location>
</feature>
<accession>A0A1W5QG16</accession>
<evidence type="ECO:0000256" key="1">
    <source>
        <dbReference type="SAM" id="Phobius"/>
    </source>
</evidence>
<keyword evidence="1" id="KW-0472">Membrane</keyword>
<name>A0A1W5QG16_9STAP</name>
<feature type="transmembrane region" description="Helical" evidence="1">
    <location>
        <begin position="115"/>
        <end position="134"/>
    </location>
</feature>
<organism evidence="2">
    <name type="scientific">Staphylococcus arlettae</name>
    <dbReference type="NCBI Taxonomy" id="29378"/>
    <lineage>
        <taxon>Bacteria</taxon>
        <taxon>Bacillati</taxon>
        <taxon>Bacillota</taxon>
        <taxon>Bacilli</taxon>
        <taxon>Bacillales</taxon>
        <taxon>Staphylococcaceae</taxon>
        <taxon>Staphylococcus</taxon>
    </lineage>
</organism>
<protein>
    <submittedName>
        <fullName evidence="2">Uncharacterized protein</fullName>
    </submittedName>
</protein>
<keyword evidence="1" id="KW-0812">Transmembrane</keyword>
<dbReference type="AlphaFoldDB" id="A0A1W5QG16"/>
<reference evidence="2" key="1">
    <citation type="journal article" date="2017" name="MSphere">
        <title>Novel beta-lactamase blaARL in Staphylococcus arlettae.</title>
        <authorList>
            <person name="Andreis S.N."/>
            <person name="Perreten V."/>
            <person name="Schwendener S."/>
        </authorList>
    </citation>
    <scope>NUCLEOTIDE SEQUENCE</scope>
    <source>
        <strain evidence="2">SAN1670</strain>
    </source>
</reference>